<comment type="caution">
    <text evidence="1">The sequence shown here is derived from an EMBL/GenBank/DDBJ whole genome shotgun (WGS) entry which is preliminary data.</text>
</comment>
<gene>
    <name evidence="1" type="ORF">XCR1_1570008</name>
</gene>
<organism evidence="1 2">
    <name type="scientific">Xenorhabdus cabanillasii JM26</name>
    <dbReference type="NCBI Taxonomy" id="1427517"/>
    <lineage>
        <taxon>Bacteria</taxon>
        <taxon>Pseudomonadati</taxon>
        <taxon>Pseudomonadota</taxon>
        <taxon>Gammaproteobacteria</taxon>
        <taxon>Enterobacterales</taxon>
        <taxon>Morganellaceae</taxon>
        <taxon>Xenorhabdus</taxon>
    </lineage>
</organism>
<dbReference type="Proteomes" id="UP000019197">
    <property type="component" value="Unassembled WGS sequence"/>
</dbReference>
<dbReference type="AlphaFoldDB" id="W1IUD0"/>
<dbReference type="EMBL" id="CBXE010000065">
    <property type="protein sequence ID" value="CDL81231.1"/>
    <property type="molecule type" value="Genomic_DNA"/>
</dbReference>
<evidence type="ECO:0000313" key="2">
    <source>
        <dbReference type="Proteomes" id="UP000019197"/>
    </source>
</evidence>
<accession>W1IUD0</accession>
<sequence>MLLKPMVMNLLSIRLQNKKNGVASQGLKNKQQIPIEKRDYPLKWLLEGSIGVNTFYLS</sequence>
<evidence type="ECO:0000313" key="1">
    <source>
        <dbReference type="EMBL" id="CDL81231.1"/>
    </source>
</evidence>
<protein>
    <submittedName>
        <fullName evidence="1">Uncharacterized protein</fullName>
    </submittedName>
</protein>
<proteinExistence type="predicted"/>
<reference evidence="1 2" key="1">
    <citation type="submission" date="2013-11" db="EMBL/GenBank/DDBJ databases">
        <title>Draft genome sequence and annotation of the entomopathogenic bacterium, Xenorhabdus cabanillasi strain JM26.</title>
        <authorList>
            <person name="Gualtieri M."/>
            <person name="Ogier J.C."/>
            <person name="Pages S."/>
            <person name="Givaudan A."/>
            <person name="Gaudriault S."/>
        </authorList>
    </citation>
    <scope>NUCLEOTIDE SEQUENCE [LARGE SCALE GENOMIC DNA]</scope>
    <source>
        <strain evidence="1 2">JM26</strain>
    </source>
</reference>
<name>W1IUD0_9GAMM</name>